<keyword evidence="3" id="KW-1185">Reference proteome</keyword>
<dbReference type="PANTHER" id="PTHR47197">
    <property type="entry name" value="PROTEIN NIRF"/>
    <property type="match status" value="1"/>
</dbReference>
<accession>A0ABW5IZA8</accession>
<dbReference type="EMBL" id="JBHULT010000012">
    <property type="protein sequence ID" value="MFD2519044.1"/>
    <property type="molecule type" value="Genomic_DNA"/>
</dbReference>
<dbReference type="SUPFAM" id="SSF51004">
    <property type="entry name" value="C-terminal (heme d1) domain of cytochrome cd1-nitrite reductase"/>
    <property type="match status" value="1"/>
</dbReference>
<comment type="caution">
    <text evidence="2">The sequence shown here is derived from an EMBL/GenBank/DDBJ whole genome shotgun (WGS) entry which is preliminary data.</text>
</comment>
<evidence type="ECO:0000256" key="1">
    <source>
        <dbReference type="SAM" id="SignalP"/>
    </source>
</evidence>
<evidence type="ECO:0000313" key="3">
    <source>
        <dbReference type="Proteomes" id="UP001597468"/>
    </source>
</evidence>
<name>A0ABW5IZA8_9FLAO</name>
<feature type="chain" id="PRO_5047463044" evidence="1">
    <location>
        <begin position="22"/>
        <end position="358"/>
    </location>
</feature>
<dbReference type="InterPro" id="IPR031815">
    <property type="entry name" value="DUF5074"/>
</dbReference>
<feature type="signal peptide" evidence="1">
    <location>
        <begin position="1"/>
        <end position="21"/>
    </location>
</feature>
<evidence type="ECO:0000313" key="2">
    <source>
        <dbReference type="EMBL" id="MFD2519044.1"/>
    </source>
</evidence>
<dbReference type="InterPro" id="IPR051200">
    <property type="entry name" value="Host-pathogen_enzymatic-act"/>
</dbReference>
<dbReference type="InterPro" id="IPR015943">
    <property type="entry name" value="WD40/YVTN_repeat-like_dom_sf"/>
</dbReference>
<dbReference type="PROSITE" id="PS51257">
    <property type="entry name" value="PROKAR_LIPOPROTEIN"/>
    <property type="match status" value="1"/>
</dbReference>
<sequence length="358" mass="39314">MMKNKYLLLLVLITGFLSCSTEDEPGLPEKEGEDFSNGTFILNEGNYGSGNSSVSYLDPEMENITHTVFQNENEGLPLGDVAQSIGFFEDMAFVVLNVSNTIEVVDRKTFSRIATISTGLENPRFITFSEGKAFVTNWGDGYDPDDDFVRVIDARSFAVEGSVSVAEGPDRVVSENGKVYVAHVGGYNFNNIVSVINAATLNVEETLMVGDQPESLLIQNGNLWVLASGLPAYTQNETAGRISKFDLSDLTSTKEYNFPNITDHPSKLRFDEGSLYYTVGKEVYSLDTSEEQLPDVPLFSMENVAVLYGFEVKDSRIFATSATTDFTGNGRLLIYDLSGNLTGSFETGINPNGIYFNE</sequence>
<proteinExistence type="predicted"/>
<gene>
    <name evidence="2" type="ORF">ACFSTG_14145</name>
</gene>
<protein>
    <submittedName>
        <fullName evidence="2">YncE family protein</fullName>
    </submittedName>
</protein>
<dbReference type="InterPro" id="IPR011048">
    <property type="entry name" value="Haem_d1_sf"/>
</dbReference>
<organism evidence="2 3">
    <name type="scientific">Salinimicrobium flavum</name>
    <dbReference type="NCBI Taxonomy" id="1737065"/>
    <lineage>
        <taxon>Bacteria</taxon>
        <taxon>Pseudomonadati</taxon>
        <taxon>Bacteroidota</taxon>
        <taxon>Flavobacteriia</taxon>
        <taxon>Flavobacteriales</taxon>
        <taxon>Flavobacteriaceae</taxon>
        <taxon>Salinimicrobium</taxon>
    </lineage>
</organism>
<dbReference type="Gene3D" id="2.130.10.10">
    <property type="entry name" value="YVTN repeat-like/Quinoprotein amine dehydrogenase"/>
    <property type="match status" value="1"/>
</dbReference>
<dbReference type="Pfam" id="PF16819">
    <property type="entry name" value="DUF5074"/>
    <property type="match status" value="1"/>
</dbReference>
<reference evidence="3" key="1">
    <citation type="journal article" date="2019" name="Int. J. Syst. Evol. Microbiol.">
        <title>The Global Catalogue of Microorganisms (GCM) 10K type strain sequencing project: providing services to taxonomists for standard genome sequencing and annotation.</title>
        <authorList>
            <consortium name="The Broad Institute Genomics Platform"/>
            <consortium name="The Broad Institute Genome Sequencing Center for Infectious Disease"/>
            <person name="Wu L."/>
            <person name="Ma J."/>
        </authorList>
    </citation>
    <scope>NUCLEOTIDE SEQUENCE [LARGE SCALE GENOMIC DNA]</scope>
    <source>
        <strain evidence="3">KCTC 42585</strain>
    </source>
</reference>
<dbReference type="PANTHER" id="PTHR47197:SF3">
    <property type="entry name" value="DIHYDRO-HEME D1 DEHYDROGENASE"/>
    <property type="match status" value="1"/>
</dbReference>
<keyword evidence="1" id="KW-0732">Signal</keyword>
<dbReference type="RefSeq" id="WP_380754462.1">
    <property type="nucleotide sequence ID" value="NZ_JBHULT010000012.1"/>
</dbReference>
<dbReference type="Proteomes" id="UP001597468">
    <property type="component" value="Unassembled WGS sequence"/>
</dbReference>